<accession>A0A919RM05</accession>
<keyword evidence="2" id="KW-1185">Reference proteome</keyword>
<dbReference type="Proteomes" id="UP000606172">
    <property type="component" value="Unassembled WGS sequence"/>
</dbReference>
<gene>
    <name evidence="1" type="ORF">Ssi02_62690</name>
</gene>
<organism evidence="1 2">
    <name type="scientific">Sinosporangium siamense</name>
    <dbReference type="NCBI Taxonomy" id="1367973"/>
    <lineage>
        <taxon>Bacteria</taxon>
        <taxon>Bacillati</taxon>
        <taxon>Actinomycetota</taxon>
        <taxon>Actinomycetes</taxon>
        <taxon>Streptosporangiales</taxon>
        <taxon>Streptosporangiaceae</taxon>
        <taxon>Sinosporangium</taxon>
    </lineage>
</organism>
<proteinExistence type="predicted"/>
<evidence type="ECO:0000313" key="2">
    <source>
        <dbReference type="Proteomes" id="UP000606172"/>
    </source>
</evidence>
<evidence type="ECO:0000313" key="1">
    <source>
        <dbReference type="EMBL" id="GII96038.1"/>
    </source>
</evidence>
<sequence length="56" mass="5850">MDLTTAGWVPGGFGYGLLIACGIPPSFGRDVFEVFVLGSELSSVVGACLEKRADRS</sequence>
<protein>
    <submittedName>
        <fullName evidence="1">Uncharacterized protein</fullName>
    </submittedName>
</protein>
<dbReference type="EMBL" id="BOOW01000041">
    <property type="protein sequence ID" value="GII96038.1"/>
    <property type="molecule type" value="Genomic_DNA"/>
</dbReference>
<name>A0A919RM05_9ACTN</name>
<dbReference type="AlphaFoldDB" id="A0A919RM05"/>
<comment type="caution">
    <text evidence="1">The sequence shown here is derived from an EMBL/GenBank/DDBJ whole genome shotgun (WGS) entry which is preliminary data.</text>
</comment>
<reference evidence="1" key="1">
    <citation type="submission" date="2021-01" db="EMBL/GenBank/DDBJ databases">
        <title>Whole genome shotgun sequence of Sinosporangium siamense NBRC 109515.</title>
        <authorList>
            <person name="Komaki H."/>
            <person name="Tamura T."/>
        </authorList>
    </citation>
    <scope>NUCLEOTIDE SEQUENCE</scope>
    <source>
        <strain evidence="1">NBRC 109515</strain>
    </source>
</reference>